<organism evidence="1 2">
    <name type="scientific">Streptomyces filamentosus</name>
    <name type="common">Streptomyces roseosporus</name>
    <dbReference type="NCBI Taxonomy" id="67294"/>
    <lineage>
        <taxon>Bacteria</taxon>
        <taxon>Bacillati</taxon>
        <taxon>Actinomycetota</taxon>
        <taxon>Actinomycetes</taxon>
        <taxon>Kitasatosporales</taxon>
        <taxon>Streptomycetaceae</taxon>
        <taxon>Streptomyces</taxon>
    </lineage>
</organism>
<reference evidence="1" key="1">
    <citation type="submission" date="2021-08" db="EMBL/GenBank/DDBJ databases">
        <title>DNA methylation of m4C regulates biosynthesis of daptomycin in Streptomyces roseosporus L30.</title>
        <authorList>
            <person name="Fang J.-L."/>
        </authorList>
    </citation>
    <scope>NUCLEOTIDE SEQUENCE</scope>
    <source>
        <strain evidence="1">L30</strain>
    </source>
</reference>
<dbReference type="EMBL" id="CP098609">
    <property type="protein sequence ID" value="USC49277.1"/>
    <property type="molecule type" value="Genomic_DNA"/>
</dbReference>
<evidence type="ECO:0008006" key="3">
    <source>
        <dbReference type="Google" id="ProtNLM"/>
    </source>
</evidence>
<keyword evidence="2" id="KW-1185">Reference proteome</keyword>
<sequence length="200" mass="22246">MDKKWLPLIITLGVAGLAVVTASVWPDNVEKPPLPQSLCHGALSRETAELIDDGQGGEISTDEWESKGKTTDYAVFRGCLVRRANPYDDNDYPRKIYKLVIADTRSEPYNKKGSVPLGPGFTGWARPDLAEVTLPAGCPARMGSTAPYIRVWLDVPSQDEEKLTRLEKKRPVNADVALRNNMTVMREVATRLVKRYDCTD</sequence>
<evidence type="ECO:0000313" key="2">
    <source>
        <dbReference type="Proteomes" id="UP001056079"/>
    </source>
</evidence>
<dbReference type="Proteomes" id="UP001056079">
    <property type="component" value="Chromosome"/>
</dbReference>
<gene>
    <name evidence="1" type="ORF">K7395_22410</name>
</gene>
<proteinExistence type="predicted"/>
<protein>
    <recommendedName>
        <fullName evidence="3">Secreted protein</fullName>
    </recommendedName>
</protein>
<dbReference type="RefSeq" id="WP_006125043.1">
    <property type="nucleotide sequence ID" value="NZ_CP098609.1"/>
</dbReference>
<evidence type="ECO:0000313" key="1">
    <source>
        <dbReference type="EMBL" id="USC49277.1"/>
    </source>
</evidence>
<name>A0ABY4UZK0_STRFL</name>
<accession>A0ABY4UZK0</accession>